<accession>A0A2G3E8F1</accession>
<sequence length="273" mass="28932">MKKRLLAALLTVAMVASFGACGAKKEEATTGEATEETVDSDVAYIQEKGTLVVGITDFAPMDYKDDDGNWIGFDADMAKKVAESLGVDVEFVEIDWDNKILELDNKSIDVVWNGMTLTSEVTNAMECTNAYLNNAQVVVVSKDKAEDITSAEDASSLSFAVESGSAGEAAASENGFDYVAVKSQADAVMEVAAGTSDACIIDLLMAGAMVGEGTSYPDLTYTVELTSEEYGIGCRKGSDLAAYINDELKALYEDGTMNAIGEEYGVQAAIVKQ</sequence>
<organism evidence="5 6">
    <name type="scientific">Pseudobutyrivibrio ruminis</name>
    <dbReference type="NCBI Taxonomy" id="46206"/>
    <lineage>
        <taxon>Bacteria</taxon>
        <taxon>Bacillati</taxon>
        <taxon>Bacillota</taxon>
        <taxon>Clostridia</taxon>
        <taxon>Lachnospirales</taxon>
        <taxon>Lachnospiraceae</taxon>
        <taxon>Pseudobutyrivibrio</taxon>
    </lineage>
</organism>
<comment type="caution">
    <text evidence="5">The sequence shown here is derived from an EMBL/GenBank/DDBJ whole genome shotgun (WGS) entry which is preliminary data.</text>
</comment>
<dbReference type="Proteomes" id="UP000225889">
    <property type="component" value="Unassembled WGS sequence"/>
</dbReference>
<dbReference type="PANTHER" id="PTHR35936">
    <property type="entry name" value="MEMBRANE-BOUND LYTIC MUREIN TRANSGLYCOSYLASE F"/>
    <property type="match status" value="1"/>
</dbReference>
<dbReference type="AlphaFoldDB" id="A0A2G3E8F1"/>
<keyword evidence="6" id="KW-1185">Reference proteome</keyword>
<feature type="domain" description="Solute-binding protein family 3/N-terminal" evidence="3">
    <location>
        <begin position="50"/>
        <end position="268"/>
    </location>
</feature>
<reference evidence="5" key="1">
    <citation type="submission" date="2017-10" db="EMBL/GenBank/DDBJ databases">
        <title>Resolving the taxonomy of Roseburia spp., Eubacterium rectale and Agathobacter spp. through phylogenomic analysis.</title>
        <authorList>
            <person name="Sheridan P.O."/>
            <person name="Walker A.W."/>
            <person name="Duncan S.H."/>
            <person name="Scott K.P."/>
            <person name="Toole P.W.O."/>
            <person name="Luis P."/>
            <person name="Flint H.J."/>
        </authorList>
    </citation>
    <scope>NUCLEOTIDE SEQUENCE [LARGE SCALE GENOMIC DNA]</scope>
    <source>
        <strain evidence="5">JK10</strain>
        <strain evidence="4">JK626</strain>
    </source>
</reference>
<dbReference type="SMART" id="SM00062">
    <property type="entry name" value="PBPb"/>
    <property type="match status" value="1"/>
</dbReference>
<dbReference type="SUPFAM" id="SSF53850">
    <property type="entry name" value="Periplasmic binding protein-like II"/>
    <property type="match status" value="1"/>
</dbReference>
<dbReference type="STRING" id="46206.SAMN02910377_02291"/>
<dbReference type="EMBL" id="PDYH01000044">
    <property type="protein sequence ID" value="PHU39470.1"/>
    <property type="molecule type" value="Genomic_DNA"/>
</dbReference>
<proteinExistence type="predicted"/>
<feature type="chain" id="PRO_5038298777" evidence="2">
    <location>
        <begin position="23"/>
        <end position="273"/>
    </location>
</feature>
<name>A0A2G3E8F1_9FIRM</name>
<feature type="signal peptide" evidence="2">
    <location>
        <begin position="1"/>
        <end position="22"/>
    </location>
</feature>
<dbReference type="RefSeq" id="WP_090487498.1">
    <property type="nucleotide sequence ID" value="NZ_PDYF01000017.1"/>
</dbReference>
<dbReference type="PROSITE" id="PS51257">
    <property type="entry name" value="PROKAR_LIPOPROTEIN"/>
    <property type="match status" value="1"/>
</dbReference>
<gene>
    <name evidence="5" type="ORF">CSX00_10670</name>
    <name evidence="4" type="ORF">CSX01_09355</name>
</gene>
<evidence type="ECO:0000256" key="2">
    <source>
        <dbReference type="SAM" id="SignalP"/>
    </source>
</evidence>
<evidence type="ECO:0000259" key="3">
    <source>
        <dbReference type="SMART" id="SM00062"/>
    </source>
</evidence>
<dbReference type="InterPro" id="IPR001638">
    <property type="entry name" value="Solute-binding_3/MltF_N"/>
</dbReference>
<keyword evidence="1 2" id="KW-0732">Signal</keyword>
<evidence type="ECO:0000313" key="6">
    <source>
        <dbReference type="Proteomes" id="UP000224317"/>
    </source>
</evidence>
<dbReference type="Gene3D" id="3.40.190.10">
    <property type="entry name" value="Periplasmic binding protein-like II"/>
    <property type="match status" value="2"/>
</dbReference>
<evidence type="ECO:0000313" key="4">
    <source>
        <dbReference type="EMBL" id="PHU34614.1"/>
    </source>
</evidence>
<dbReference type="Pfam" id="PF00497">
    <property type="entry name" value="SBP_bac_3"/>
    <property type="match status" value="1"/>
</dbReference>
<reference evidence="5" key="2">
    <citation type="submission" date="2017-10" db="EMBL/GenBank/DDBJ databases">
        <authorList>
            <person name="Banno H."/>
            <person name="Chua N.-H."/>
        </authorList>
    </citation>
    <scope>NUCLEOTIDE SEQUENCE [LARGE SCALE GENOMIC DNA]</scope>
    <source>
        <strain evidence="5">JK10</strain>
        <strain evidence="4">JK626</strain>
    </source>
</reference>
<evidence type="ECO:0000256" key="1">
    <source>
        <dbReference type="ARBA" id="ARBA00022729"/>
    </source>
</evidence>
<dbReference type="Proteomes" id="UP000224317">
    <property type="component" value="Unassembled WGS sequence"/>
</dbReference>
<dbReference type="EMBL" id="PDYF01000017">
    <property type="protein sequence ID" value="PHU34614.1"/>
    <property type="molecule type" value="Genomic_DNA"/>
</dbReference>
<protein>
    <submittedName>
        <fullName evidence="5">ABC transporter substrate-binding protein</fullName>
    </submittedName>
</protein>
<evidence type="ECO:0000313" key="5">
    <source>
        <dbReference type="EMBL" id="PHU39470.1"/>
    </source>
</evidence>
<dbReference type="PANTHER" id="PTHR35936:SF19">
    <property type="entry name" value="AMINO-ACID-BINDING PROTEIN YXEM-RELATED"/>
    <property type="match status" value="1"/>
</dbReference>